<keyword evidence="5" id="KW-1185">Reference proteome</keyword>
<keyword evidence="2 4" id="KW-0238">DNA-binding</keyword>
<proteinExistence type="predicted"/>
<dbReference type="InterPro" id="IPR036388">
    <property type="entry name" value="WH-like_DNA-bd_sf"/>
</dbReference>
<evidence type="ECO:0000313" key="5">
    <source>
        <dbReference type="Proteomes" id="UP000219356"/>
    </source>
</evidence>
<organism evidence="4 5">
    <name type="scientific">Terribacillus aidingensis</name>
    <dbReference type="NCBI Taxonomy" id="586416"/>
    <lineage>
        <taxon>Bacteria</taxon>
        <taxon>Bacillati</taxon>
        <taxon>Bacillota</taxon>
        <taxon>Bacilli</taxon>
        <taxon>Bacillales</taxon>
        <taxon>Bacillaceae</taxon>
        <taxon>Terribacillus</taxon>
    </lineage>
</organism>
<dbReference type="AlphaFoldDB" id="A0A285P2K0"/>
<evidence type="ECO:0000256" key="3">
    <source>
        <dbReference type="ARBA" id="ARBA00023163"/>
    </source>
</evidence>
<protein>
    <submittedName>
        <fullName evidence="4">DNA-binding transcriptional regulator GbsR, MarR family</fullName>
    </submittedName>
</protein>
<dbReference type="Proteomes" id="UP000219356">
    <property type="component" value="Unassembled WGS sequence"/>
</dbReference>
<dbReference type="InterPro" id="IPR052362">
    <property type="entry name" value="HTH-GbsR_regulator"/>
</dbReference>
<dbReference type="EMBL" id="OBEK01000003">
    <property type="protein sequence ID" value="SNZ14386.1"/>
    <property type="molecule type" value="Genomic_DNA"/>
</dbReference>
<dbReference type="PANTHER" id="PTHR38465">
    <property type="entry name" value="HTH-TYPE TRANSCRIPTIONAL REGULATOR MJ1563-RELATED"/>
    <property type="match status" value="1"/>
</dbReference>
<sequence>MKAQTSLYDSLIMELTRTGELFRLSATEARLLAVLYVENHSQTLDQMANIIGKSKTAVNIAIRNLSHLGLVDRVWVKGERKDFYTSVNSVYSKLMTLQVKQWHTQTTRQVEAMEQFKQAVPKDDPQWQQMQEKLTSSLQFHEQAAGILKKVTAIS</sequence>
<accession>A0A285P2K0</accession>
<dbReference type="SUPFAM" id="SSF46785">
    <property type="entry name" value="Winged helix' DNA-binding domain"/>
    <property type="match status" value="1"/>
</dbReference>
<dbReference type="RefSeq" id="WP_097042362.1">
    <property type="nucleotide sequence ID" value="NZ_OBEK01000003.1"/>
</dbReference>
<evidence type="ECO:0000256" key="2">
    <source>
        <dbReference type="ARBA" id="ARBA00023125"/>
    </source>
</evidence>
<evidence type="ECO:0000256" key="1">
    <source>
        <dbReference type="ARBA" id="ARBA00023015"/>
    </source>
</evidence>
<dbReference type="InterPro" id="IPR036390">
    <property type="entry name" value="WH_DNA-bd_sf"/>
</dbReference>
<keyword evidence="3" id="KW-0804">Transcription</keyword>
<dbReference type="Gene3D" id="1.10.10.10">
    <property type="entry name" value="Winged helix-like DNA-binding domain superfamily/Winged helix DNA-binding domain"/>
    <property type="match status" value="1"/>
</dbReference>
<dbReference type="OrthoDB" id="9800374at2"/>
<gene>
    <name evidence="4" type="ORF">SAMN05421503_2368</name>
</gene>
<name>A0A285P2K0_9BACI</name>
<dbReference type="PANTHER" id="PTHR38465:SF1">
    <property type="entry name" value="HTH-TYPE TRANSCRIPTIONAL REGULATOR MJ1563-RELATED"/>
    <property type="match status" value="1"/>
</dbReference>
<evidence type="ECO:0000313" key="4">
    <source>
        <dbReference type="EMBL" id="SNZ14386.1"/>
    </source>
</evidence>
<reference evidence="5" key="1">
    <citation type="submission" date="2017-09" db="EMBL/GenBank/DDBJ databases">
        <authorList>
            <person name="Varghese N."/>
            <person name="Submissions S."/>
        </authorList>
    </citation>
    <scope>NUCLEOTIDE SEQUENCE [LARGE SCALE GENOMIC DNA]</scope>
    <source>
        <strain evidence="5">CGMCC 1.8913</strain>
    </source>
</reference>
<keyword evidence="1" id="KW-0805">Transcription regulation</keyword>
<dbReference type="GO" id="GO:0003677">
    <property type="term" value="F:DNA binding"/>
    <property type="evidence" value="ECO:0007669"/>
    <property type="project" value="UniProtKB-KW"/>
</dbReference>